<keyword evidence="2 3" id="KW-0378">Hydrolase</keyword>
<dbReference type="NCBIfam" id="TIGR01879">
    <property type="entry name" value="hydantase"/>
    <property type="match status" value="1"/>
</dbReference>
<dbReference type="NCBIfam" id="NF006769">
    <property type="entry name" value="PRK09290.1-3"/>
    <property type="match status" value="1"/>
</dbReference>
<dbReference type="PIRSF" id="PIRSF001235">
    <property type="entry name" value="Amidase_carbamoylase"/>
    <property type="match status" value="1"/>
</dbReference>
<reference evidence="4" key="1">
    <citation type="submission" date="2023-07" db="EMBL/GenBank/DDBJ databases">
        <title>Verminephrobacter genomes.</title>
        <authorList>
            <person name="Lund M.B."/>
        </authorList>
    </citation>
    <scope>NUCLEOTIDE SEQUENCE [LARGE SCALE GENOMIC DNA]</scope>
    <source>
        <strain evidence="4">AtM5-05</strain>
    </source>
</reference>
<evidence type="ECO:0000313" key="3">
    <source>
        <dbReference type="EMBL" id="MCW5321654.1"/>
    </source>
</evidence>
<dbReference type="SUPFAM" id="SSF55031">
    <property type="entry name" value="Bacterial exopeptidase dimerisation domain"/>
    <property type="match status" value="1"/>
</dbReference>
<sequence length="409" mass="43475">MQAIQVNRARLKQAMETISAVGATPRGGLHRLALGDADKQARDLLCAWCTQAGYPVRVDRIGSMYARRAGRSEGDPPVLIGSHLDSQPMAGRFDGAVGVVAALEVMRTLDDHGIATHLPIDLVNWTNEEGARFQPPLLASGVFAGAHALEYALSRQDSAGLSVASELERIGYAGAHAAGFPISSYIELHIEQGVVLEQARATIGVVSGFVGIRDTRVSVLGENVHAGPLPMQLRRDALVGAAQMVLAAQEVGLAQSPDARVTVGRLSVPSDSHSIVPGRVDLVLDLRHPDAASLDALQAQLQERFAQIATRLGLSVQFEPYWNYAPIVFAPTLREHIRAAARMHGYPCLDLPSRAGHDALNIARVAPTAMIFIPCLKGISHNESEYASDEDIAAGADVLLAATLAAATQ</sequence>
<evidence type="ECO:0000313" key="4">
    <source>
        <dbReference type="Proteomes" id="UP001208935"/>
    </source>
</evidence>
<evidence type="ECO:0000256" key="2">
    <source>
        <dbReference type="ARBA" id="ARBA00022801"/>
    </source>
</evidence>
<comment type="caution">
    <text evidence="3">The sequence shown here is derived from an EMBL/GenBank/DDBJ whole genome shotgun (WGS) entry which is preliminary data.</text>
</comment>
<dbReference type="Gene3D" id="3.30.70.360">
    <property type="match status" value="1"/>
</dbReference>
<comment type="similarity">
    <text evidence="1">Belongs to the peptidase M20 family.</text>
</comment>
<dbReference type="InterPro" id="IPR010158">
    <property type="entry name" value="Amidase_Cbmase"/>
</dbReference>
<dbReference type="NCBIfam" id="NF006771">
    <property type="entry name" value="PRK09290.1-5"/>
    <property type="match status" value="1"/>
</dbReference>
<gene>
    <name evidence="3" type="ORF">D5039_10960</name>
</gene>
<dbReference type="PANTHER" id="PTHR32494:SF5">
    <property type="entry name" value="ALLANTOATE AMIDOHYDROLASE"/>
    <property type="match status" value="1"/>
</dbReference>
<protein>
    <submittedName>
        <fullName evidence="3">Zn-dependent hydrolase</fullName>
    </submittedName>
</protein>
<dbReference type="PANTHER" id="PTHR32494">
    <property type="entry name" value="ALLANTOATE DEIMINASE-RELATED"/>
    <property type="match status" value="1"/>
</dbReference>
<accession>A0ABT3KTJ9</accession>
<dbReference type="GO" id="GO:0016787">
    <property type="term" value="F:hydrolase activity"/>
    <property type="evidence" value="ECO:0007669"/>
    <property type="project" value="UniProtKB-KW"/>
</dbReference>
<dbReference type="Pfam" id="PF01546">
    <property type="entry name" value="Peptidase_M20"/>
    <property type="match status" value="1"/>
</dbReference>
<dbReference type="RefSeq" id="WP_265282247.1">
    <property type="nucleotide sequence ID" value="NZ_QZCW01000002.1"/>
</dbReference>
<dbReference type="InterPro" id="IPR002933">
    <property type="entry name" value="Peptidase_M20"/>
</dbReference>
<dbReference type="SUPFAM" id="SSF53187">
    <property type="entry name" value="Zn-dependent exopeptidases"/>
    <property type="match status" value="1"/>
</dbReference>
<dbReference type="EMBL" id="QZCW01000002">
    <property type="protein sequence ID" value="MCW5321654.1"/>
    <property type="molecule type" value="Genomic_DNA"/>
</dbReference>
<name>A0ABT3KTJ9_9BURK</name>
<evidence type="ECO:0000256" key="1">
    <source>
        <dbReference type="ARBA" id="ARBA00006153"/>
    </source>
</evidence>
<keyword evidence="4" id="KW-1185">Reference proteome</keyword>
<dbReference type="InterPro" id="IPR036264">
    <property type="entry name" value="Bact_exopeptidase_dim_dom"/>
</dbReference>
<proteinExistence type="inferred from homology"/>
<dbReference type="CDD" id="cd03884">
    <property type="entry name" value="M20_bAS"/>
    <property type="match status" value="1"/>
</dbReference>
<dbReference type="Gene3D" id="3.40.630.10">
    <property type="entry name" value="Zn peptidases"/>
    <property type="match status" value="1"/>
</dbReference>
<organism evidence="3 4">
    <name type="scientific">Verminephrobacter aporrectodeae subsp. tuberculatae</name>
    <dbReference type="NCBI Taxonomy" id="1110392"/>
    <lineage>
        <taxon>Bacteria</taxon>
        <taxon>Pseudomonadati</taxon>
        <taxon>Pseudomonadota</taxon>
        <taxon>Betaproteobacteria</taxon>
        <taxon>Burkholderiales</taxon>
        <taxon>Comamonadaceae</taxon>
        <taxon>Verminephrobacter</taxon>
    </lineage>
</organism>
<dbReference type="Proteomes" id="UP001208935">
    <property type="component" value="Unassembled WGS sequence"/>
</dbReference>